<dbReference type="Proteomes" id="UP000053766">
    <property type="component" value="Unassembled WGS sequence"/>
</dbReference>
<evidence type="ECO:0000313" key="1">
    <source>
        <dbReference type="EMBL" id="KJH48108.1"/>
    </source>
</evidence>
<evidence type="ECO:0000313" key="2">
    <source>
        <dbReference type="Proteomes" id="UP000053766"/>
    </source>
</evidence>
<reference evidence="2" key="2">
    <citation type="journal article" date="2016" name="Sci. Rep.">
        <title>Dictyocaulus viviparus genome, variome and transcriptome elucidate lungworm biology and support future intervention.</title>
        <authorList>
            <person name="McNulty S.N."/>
            <person name="Strube C."/>
            <person name="Rosa B.A."/>
            <person name="Martin J.C."/>
            <person name="Tyagi R."/>
            <person name="Choi Y.J."/>
            <person name="Wang Q."/>
            <person name="Hallsworth Pepin K."/>
            <person name="Zhang X."/>
            <person name="Ozersky P."/>
            <person name="Wilson R.K."/>
            <person name="Sternberg P.W."/>
            <person name="Gasser R.B."/>
            <person name="Mitreva M."/>
        </authorList>
    </citation>
    <scope>NUCLEOTIDE SEQUENCE [LARGE SCALE GENOMIC DNA]</scope>
    <source>
        <strain evidence="2">HannoverDv2000</strain>
    </source>
</reference>
<gene>
    <name evidence="1" type="ORF">DICVIV_05814</name>
</gene>
<dbReference type="EMBL" id="KN716280">
    <property type="protein sequence ID" value="KJH48108.1"/>
    <property type="molecule type" value="Genomic_DNA"/>
</dbReference>
<dbReference type="AlphaFoldDB" id="A0A0D8XU00"/>
<dbReference type="OrthoDB" id="5871516at2759"/>
<organism evidence="1 2">
    <name type="scientific">Dictyocaulus viviparus</name>
    <name type="common">Bovine lungworm</name>
    <dbReference type="NCBI Taxonomy" id="29172"/>
    <lineage>
        <taxon>Eukaryota</taxon>
        <taxon>Metazoa</taxon>
        <taxon>Ecdysozoa</taxon>
        <taxon>Nematoda</taxon>
        <taxon>Chromadorea</taxon>
        <taxon>Rhabditida</taxon>
        <taxon>Rhabditina</taxon>
        <taxon>Rhabditomorpha</taxon>
        <taxon>Strongyloidea</taxon>
        <taxon>Metastrongylidae</taxon>
        <taxon>Dictyocaulus</taxon>
    </lineage>
</organism>
<protein>
    <submittedName>
        <fullName evidence="1">Uncharacterized protein</fullName>
    </submittedName>
</protein>
<reference evidence="1 2" key="1">
    <citation type="submission" date="2013-11" db="EMBL/GenBank/DDBJ databases">
        <title>Draft genome of the bovine lungworm Dictyocaulus viviparus.</title>
        <authorList>
            <person name="Mitreva M."/>
        </authorList>
    </citation>
    <scope>NUCLEOTIDE SEQUENCE [LARGE SCALE GENOMIC DNA]</scope>
    <source>
        <strain evidence="1 2">HannoverDv2000</strain>
    </source>
</reference>
<name>A0A0D8XU00_DICVI</name>
<proteinExistence type="predicted"/>
<sequence>MGNPNTDEMTASTCSLFVWDSKDDFVNEIDSIHDSPESNVETALSVLSNYDCKYVMKNLTAMSYIEAETALSEISIYSQYAPPPSETNVEIEHDIIAKASPISTAVGGSISWYSMPNSETEIEIKPTLYVGSAKVVDSLECLHQLPDAHLRPVQHFSNPGVKLIYSELSQKDNKEWEKSEEQFEYSYYSDGPSETNVSMDRINNVDVLGQDGSS</sequence>
<keyword evidence="2" id="KW-1185">Reference proteome</keyword>
<accession>A0A0D8XU00</accession>